<dbReference type="InterPro" id="IPR052898">
    <property type="entry name" value="ACAD10-like"/>
</dbReference>
<dbReference type="SUPFAM" id="SSF56784">
    <property type="entry name" value="HAD-like"/>
    <property type="match status" value="1"/>
</dbReference>
<proteinExistence type="predicted"/>
<dbReference type="Proteomes" id="UP000547510">
    <property type="component" value="Unassembled WGS sequence"/>
</dbReference>
<dbReference type="PANTHER" id="PTHR47829">
    <property type="entry name" value="HYDROLASE, PUTATIVE (AFU_ORTHOLOGUE AFUA_1G12880)-RELATED"/>
    <property type="match status" value="1"/>
</dbReference>
<dbReference type="NCBIfam" id="TIGR01549">
    <property type="entry name" value="HAD-SF-IA-v1"/>
    <property type="match status" value="1"/>
</dbReference>
<evidence type="ECO:0000313" key="2">
    <source>
        <dbReference type="Proteomes" id="UP000547510"/>
    </source>
</evidence>
<evidence type="ECO:0000313" key="1">
    <source>
        <dbReference type="EMBL" id="MBB5955181.1"/>
    </source>
</evidence>
<name>A0A841CD53_9PSEU</name>
<organism evidence="1 2">
    <name type="scientific">Saccharothrix tamanrassetensis</name>
    <dbReference type="NCBI Taxonomy" id="1051531"/>
    <lineage>
        <taxon>Bacteria</taxon>
        <taxon>Bacillati</taxon>
        <taxon>Actinomycetota</taxon>
        <taxon>Actinomycetes</taxon>
        <taxon>Pseudonocardiales</taxon>
        <taxon>Pseudonocardiaceae</taxon>
        <taxon>Saccharothrix</taxon>
    </lineage>
</organism>
<accession>A0A841CD53</accession>
<keyword evidence="2" id="KW-1185">Reference proteome</keyword>
<dbReference type="InterPro" id="IPR023214">
    <property type="entry name" value="HAD_sf"/>
</dbReference>
<dbReference type="GO" id="GO:0016787">
    <property type="term" value="F:hydrolase activity"/>
    <property type="evidence" value="ECO:0007669"/>
    <property type="project" value="UniProtKB-KW"/>
</dbReference>
<gene>
    <name evidence="1" type="ORF">FHS29_001751</name>
</gene>
<sequence length="148" mass="15482">MRGLVLDFGGVLTDFGDDPGDDFGGDFGGDPGATLPPLAEVAGSLRRRGVRTAILSNADGLWAPPVEWQDLFDVVVTSGEVGFAKPDRRSYLLAAERLGLAPQDCVFVDDLAVNVRGAAAAGMVGVHHRSVRSTLAELEILLAVPLLG</sequence>
<dbReference type="AlphaFoldDB" id="A0A841CD53"/>
<keyword evidence="1" id="KW-0378">Hydrolase</keyword>
<protein>
    <submittedName>
        <fullName evidence="1">Epoxide hydrolase-like predicted phosphatase</fullName>
    </submittedName>
</protein>
<dbReference type="NCBIfam" id="TIGR01509">
    <property type="entry name" value="HAD-SF-IA-v3"/>
    <property type="match status" value="1"/>
</dbReference>
<dbReference type="EMBL" id="JACHJN010000002">
    <property type="protein sequence ID" value="MBB5955181.1"/>
    <property type="molecule type" value="Genomic_DNA"/>
</dbReference>
<dbReference type="PANTHER" id="PTHR47829:SF1">
    <property type="entry name" value="HAD FAMILY PHOSPHATASE"/>
    <property type="match status" value="1"/>
</dbReference>
<dbReference type="InterPro" id="IPR006439">
    <property type="entry name" value="HAD-SF_hydro_IA"/>
</dbReference>
<dbReference type="Pfam" id="PF00702">
    <property type="entry name" value="Hydrolase"/>
    <property type="match status" value="1"/>
</dbReference>
<dbReference type="RefSeq" id="WP_312864823.1">
    <property type="nucleotide sequence ID" value="NZ_JACHJN010000002.1"/>
</dbReference>
<dbReference type="Gene3D" id="3.40.50.1000">
    <property type="entry name" value="HAD superfamily/HAD-like"/>
    <property type="match status" value="1"/>
</dbReference>
<reference evidence="1 2" key="1">
    <citation type="submission" date="2020-08" db="EMBL/GenBank/DDBJ databases">
        <title>Genomic Encyclopedia of Type Strains, Phase III (KMG-III): the genomes of soil and plant-associated and newly described type strains.</title>
        <authorList>
            <person name="Whitman W."/>
        </authorList>
    </citation>
    <scope>NUCLEOTIDE SEQUENCE [LARGE SCALE GENOMIC DNA]</scope>
    <source>
        <strain evidence="1 2">CECT 8640</strain>
    </source>
</reference>
<comment type="caution">
    <text evidence="1">The sequence shown here is derived from an EMBL/GenBank/DDBJ whole genome shotgun (WGS) entry which is preliminary data.</text>
</comment>
<dbReference type="InterPro" id="IPR036412">
    <property type="entry name" value="HAD-like_sf"/>
</dbReference>